<dbReference type="PANTHER" id="PTHR10948">
    <property type="entry name" value="TRANSPOSASE"/>
    <property type="match status" value="1"/>
</dbReference>
<keyword evidence="1" id="KW-0233">DNA recombination</keyword>
<dbReference type="Proteomes" id="UP000245870">
    <property type="component" value="Unassembled WGS sequence"/>
</dbReference>
<accession>A0A2U0U6V0</accession>
<dbReference type="GO" id="GO:0004803">
    <property type="term" value="F:transposase activity"/>
    <property type="evidence" value="ECO:0007669"/>
    <property type="project" value="TreeGrafter"/>
</dbReference>
<dbReference type="InterPro" id="IPR025246">
    <property type="entry name" value="IS30-like_HTH"/>
</dbReference>
<dbReference type="AlphaFoldDB" id="A0A2U0U6V0"/>
<reference evidence="3 4" key="1">
    <citation type="submission" date="2018-05" db="EMBL/GenBank/DDBJ databases">
        <title>Genomic Encyclopedia of Type Strains, Phase IV (KMG-IV): sequencing the most valuable type-strain genomes for metagenomic binning, comparative biology and taxonomic classification.</title>
        <authorList>
            <person name="Goeker M."/>
        </authorList>
    </citation>
    <scope>NUCLEOTIDE SEQUENCE [LARGE SCALE GENOMIC DNA]</scope>
    <source>
        <strain evidence="3 4">DSM 100333</strain>
    </source>
</reference>
<protein>
    <submittedName>
        <fullName evidence="3">Helix-turn-helix protein</fullName>
    </submittedName>
</protein>
<dbReference type="GO" id="GO:0032196">
    <property type="term" value="P:transposition"/>
    <property type="evidence" value="ECO:0007669"/>
    <property type="project" value="TreeGrafter"/>
</dbReference>
<dbReference type="EMBL" id="QENY01000013">
    <property type="protein sequence ID" value="PVX53343.1"/>
    <property type="molecule type" value="Genomic_DNA"/>
</dbReference>
<dbReference type="PANTHER" id="PTHR10948:SF23">
    <property type="entry name" value="TRANSPOSASE INSI FOR INSERTION SEQUENCE ELEMENT IS30A-RELATED"/>
    <property type="match status" value="1"/>
</dbReference>
<comment type="caution">
    <text evidence="3">The sequence shown here is derived from an EMBL/GenBank/DDBJ whole genome shotgun (WGS) entry which is preliminary data.</text>
</comment>
<name>A0A2U0U6V0_9BACT</name>
<evidence type="ECO:0000313" key="4">
    <source>
        <dbReference type="Proteomes" id="UP000245870"/>
    </source>
</evidence>
<evidence type="ECO:0000256" key="1">
    <source>
        <dbReference type="ARBA" id="ARBA00023172"/>
    </source>
</evidence>
<gene>
    <name evidence="3" type="ORF">C7379_1135</name>
</gene>
<feature type="domain" description="Transposase IS30-like HTH" evidence="2">
    <location>
        <begin position="2"/>
        <end position="45"/>
    </location>
</feature>
<dbReference type="InterPro" id="IPR053392">
    <property type="entry name" value="Transposase_IS30-like"/>
</dbReference>
<dbReference type="InterPro" id="IPR051917">
    <property type="entry name" value="Transposase-Integrase"/>
</dbReference>
<sequence length="219" mass="25812">MKYHQITSEQRSQFFALLQKKKARKEIARIVGTSEATISRELERNSTPSVKYIWAKAHDMAMQRRKRTVTNVRLCDELVWKIKEYIINDQWSPRQISGYLRKKEGIKVSRQSTYNIIHNDTTGELVKHTRHKMKYRHRTKGRHLPIIDRVSIHERSKEVDRKRFGDFEMDLIVDPDQHAILTLVEKSTNMLLMQKLPFGKQAKPLAKASENCCCHTRNA</sequence>
<evidence type="ECO:0000259" key="2">
    <source>
        <dbReference type="Pfam" id="PF13936"/>
    </source>
</evidence>
<dbReference type="NCBIfam" id="NF033563">
    <property type="entry name" value="transpos_IS30"/>
    <property type="match status" value="1"/>
</dbReference>
<dbReference type="GO" id="GO:0005829">
    <property type="term" value="C:cytosol"/>
    <property type="evidence" value="ECO:0007669"/>
    <property type="project" value="TreeGrafter"/>
</dbReference>
<proteinExistence type="predicted"/>
<keyword evidence="4" id="KW-1185">Reference proteome</keyword>
<evidence type="ECO:0000313" key="3">
    <source>
        <dbReference type="EMBL" id="PVX53343.1"/>
    </source>
</evidence>
<dbReference type="Pfam" id="PF13936">
    <property type="entry name" value="HTH_38"/>
    <property type="match status" value="1"/>
</dbReference>
<dbReference type="GO" id="GO:0006310">
    <property type="term" value="P:DNA recombination"/>
    <property type="evidence" value="ECO:0007669"/>
    <property type="project" value="UniProtKB-KW"/>
</dbReference>
<organism evidence="3 4">
    <name type="scientific">Hallella colorans</name>
    <dbReference type="NCBI Taxonomy" id="1703337"/>
    <lineage>
        <taxon>Bacteria</taxon>
        <taxon>Pseudomonadati</taxon>
        <taxon>Bacteroidota</taxon>
        <taxon>Bacteroidia</taxon>
        <taxon>Bacteroidales</taxon>
        <taxon>Prevotellaceae</taxon>
        <taxon>Hallella</taxon>
    </lineage>
</organism>